<proteinExistence type="predicted"/>
<protein>
    <submittedName>
        <fullName evidence="2">Uncharacterized protein</fullName>
    </submittedName>
</protein>
<dbReference type="EMBL" id="JAWRVE010000008">
    <property type="protein sequence ID" value="KAL1880125.1"/>
    <property type="molecule type" value="Genomic_DNA"/>
</dbReference>
<sequence>MTGYEPALPLRVMTAHVEDTQSTLAAITNGRNIATSVGSPRAPQRTIYSASRRRHQLTTLPSSTSTQIVPSAPRRLGTSRHHREVEDEVLLLVGEAQLLGLVGAVLLGGEEALPLRLGEVVLRRREEVLPQRSGVELPPAVANLECDNILGVY</sequence>
<dbReference type="Proteomes" id="UP001583177">
    <property type="component" value="Unassembled WGS sequence"/>
</dbReference>
<gene>
    <name evidence="2" type="ORF">Daus18300_001488</name>
</gene>
<evidence type="ECO:0000313" key="3">
    <source>
        <dbReference type="Proteomes" id="UP001583177"/>
    </source>
</evidence>
<feature type="region of interest" description="Disordered" evidence="1">
    <location>
        <begin position="58"/>
        <end position="80"/>
    </location>
</feature>
<evidence type="ECO:0000313" key="2">
    <source>
        <dbReference type="EMBL" id="KAL1880125.1"/>
    </source>
</evidence>
<organism evidence="2 3">
    <name type="scientific">Diaporthe australafricana</name>
    <dbReference type="NCBI Taxonomy" id="127596"/>
    <lineage>
        <taxon>Eukaryota</taxon>
        <taxon>Fungi</taxon>
        <taxon>Dikarya</taxon>
        <taxon>Ascomycota</taxon>
        <taxon>Pezizomycotina</taxon>
        <taxon>Sordariomycetes</taxon>
        <taxon>Sordariomycetidae</taxon>
        <taxon>Diaporthales</taxon>
        <taxon>Diaporthaceae</taxon>
        <taxon>Diaporthe</taxon>
    </lineage>
</organism>
<name>A0ABR3XWR9_9PEZI</name>
<evidence type="ECO:0000256" key="1">
    <source>
        <dbReference type="SAM" id="MobiDB-lite"/>
    </source>
</evidence>
<keyword evidence="3" id="KW-1185">Reference proteome</keyword>
<comment type="caution">
    <text evidence="2">The sequence shown here is derived from an EMBL/GenBank/DDBJ whole genome shotgun (WGS) entry which is preliminary data.</text>
</comment>
<reference evidence="2 3" key="1">
    <citation type="journal article" date="2024" name="IMA Fungus">
        <title>IMA Genome - F19 : A genome assembly and annotation guide to empower mycologists, including annotated draft genome sequences of Ceratocystis pirilliformis, Diaporthe australafricana, Fusarium ophioides, Paecilomyces lecythidis, and Sporothrix stenoceras.</title>
        <authorList>
            <person name="Aylward J."/>
            <person name="Wilson A.M."/>
            <person name="Visagie C.M."/>
            <person name="Spraker J."/>
            <person name="Barnes I."/>
            <person name="Buitendag C."/>
            <person name="Ceriani C."/>
            <person name="Del Mar Angel L."/>
            <person name="du Plessis D."/>
            <person name="Fuchs T."/>
            <person name="Gasser K."/>
            <person name="Kramer D."/>
            <person name="Li W."/>
            <person name="Munsamy K."/>
            <person name="Piso A."/>
            <person name="Price J.L."/>
            <person name="Sonnekus B."/>
            <person name="Thomas C."/>
            <person name="van der Nest A."/>
            <person name="van Dijk A."/>
            <person name="van Heerden A."/>
            <person name="van Vuuren N."/>
            <person name="Yilmaz N."/>
            <person name="Duong T.A."/>
            <person name="van der Merwe N.A."/>
            <person name="Wingfield M.J."/>
            <person name="Wingfield B.D."/>
        </authorList>
    </citation>
    <scope>NUCLEOTIDE SEQUENCE [LARGE SCALE GENOMIC DNA]</scope>
    <source>
        <strain evidence="2 3">CMW 18300</strain>
    </source>
</reference>
<accession>A0ABR3XWR9</accession>